<comment type="similarity">
    <text evidence="1">Belongs to the peptidase C40 family.</text>
</comment>
<feature type="signal peptide" evidence="5">
    <location>
        <begin position="1"/>
        <end position="19"/>
    </location>
</feature>
<dbReference type="EMBL" id="CP002597">
    <property type="protein sequence ID" value="AEA29022.1"/>
    <property type="molecule type" value="Genomic_DNA"/>
</dbReference>
<dbReference type="InterPro" id="IPR051794">
    <property type="entry name" value="PG_Endopeptidase_C40"/>
</dbReference>
<evidence type="ECO:0000256" key="2">
    <source>
        <dbReference type="ARBA" id="ARBA00022670"/>
    </source>
</evidence>
<keyword evidence="5" id="KW-0732">Signal</keyword>
<dbReference type="InterPro" id="IPR000064">
    <property type="entry name" value="NLP_P60_dom"/>
</dbReference>
<evidence type="ECO:0000256" key="5">
    <source>
        <dbReference type="SAM" id="SignalP"/>
    </source>
</evidence>
<dbReference type="GO" id="GO:0006508">
    <property type="term" value="P:proteolysis"/>
    <property type="evidence" value="ECO:0007669"/>
    <property type="project" value="UniProtKB-KW"/>
</dbReference>
<dbReference type="InterPro" id="IPR038765">
    <property type="entry name" value="Papain-like_cys_pep_sf"/>
</dbReference>
<geneLocation type="plasmid" evidence="7">
    <name>pPSED02</name>
</geneLocation>
<dbReference type="AlphaFoldDB" id="F2L749"/>
<organism evidence="7">
    <name type="scientific">Pseudonocardia dioxanivorans (strain ATCC 55486 / DSM 44775 / JCM 13855 / CB1190)</name>
    <dbReference type="NCBI Taxonomy" id="675635"/>
    <lineage>
        <taxon>Bacteria</taxon>
        <taxon>Bacillati</taxon>
        <taxon>Actinomycetota</taxon>
        <taxon>Actinomycetes</taxon>
        <taxon>Pseudonocardiales</taxon>
        <taxon>Pseudonocardiaceae</taxon>
        <taxon>Pseudonocardia</taxon>
    </lineage>
</organism>
<keyword evidence="3" id="KW-0378">Hydrolase</keyword>
<dbReference type="PANTHER" id="PTHR47359">
    <property type="entry name" value="PEPTIDOGLYCAN DL-ENDOPEPTIDASE CWLO"/>
    <property type="match status" value="1"/>
</dbReference>
<evidence type="ECO:0000256" key="1">
    <source>
        <dbReference type="ARBA" id="ARBA00007074"/>
    </source>
</evidence>
<dbReference type="Pfam" id="PF00877">
    <property type="entry name" value="NLPC_P60"/>
    <property type="match status" value="1"/>
</dbReference>
<reference evidence="7" key="1">
    <citation type="journal article" date="2011" name="J. Bacteriol.">
        <title>Genome sequence of the 1,4-dioxane-degrading Pseudonocardia dioxanivorans strain CB1190.</title>
        <authorList>
            <person name="Sales C.M."/>
            <person name="Mahendra S."/>
            <person name="Grostern A."/>
            <person name="Parales R.E."/>
            <person name="Goodwin L.A."/>
            <person name="Woyke T."/>
            <person name="Nolan M."/>
            <person name="Lapidus A."/>
            <person name="Chertkov O."/>
            <person name="Ovchinnikova G."/>
            <person name="Sczyrba A."/>
            <person name="Alvarez-Cohen L."/>
        </authorList>
    </citation>
    <scope>NUCLEOTIDE SEQUENCE</scope>
    <source>
        <strain evidence="7">CB1190</strain>
        <plasmid evidence="7">pPSED02</plasmid>
    </source>
</reference>
<gene>
    <name evidence="7" type="ORF">Psed_6959</name>
</gene>
<dbReference type="PROSITE" id="PS51935">
    <property type="entry name" value="NLPC_P60"/>
    <property type="match status" value="1"/>
</dbReference>
<evidence type="ECO:0000256" key="4">
    <source>
        <dbReference type="ARBA" id="ARBA00022807"/>
    </source>
</evidence>
<keyword evidence="7" id="KW-0614">Plasmid</keyword>
<dbReference type="RefSeq" id="WP_014203911.1">
    <property type="nucleotide sequence ID" value="NC_016601.1"/>
</dbReference>
<dbReference type="GO" id="GO:0008234">
    <property type="term" value="F:cysteine-type peptidase activity"/>
    <property type="evidence" value="ECO:0007669"/>
    <property type="project" value="UniProtKB-KW"/>
</dbReference>
<keyword evidence="4" id="KW-0788">Thiol protease</keyword>
<evidence type="ECO:0000313" key="7">
    <source>
        <dbReference type="EMBL" id="AEA29022.1"/>
    </source>
</evidence>
<evidence type="ECO:0000256" key="3">
    <source>
        <dbReference type="ARBA" id="ARBA00022801"/>
    </source>
</evidence>
<dbReference type="PANTHER" id="PTHR47359:SF3">
    <property type="entry name" value="NLP_P60 DOMAIN-CONTAINING PROTEIN-RELATED"/>
    <property type="match status" value="1"/>
</dbReference>
<proteinExistence type="inferred from homology"/>
<accession>F2L749</accession>
<keyword evidence="2" id="KW-0645">Protease</keyword>
<protein>
    <submittedName>
        <fullName evidence="7">NLP/P60 protein</fullName>
    </submittedName>
</protein>
<feature type="chain" id="PRO_5003285329" evidence="5">
    <location>
        <begin position="20"/>
        <end position="329"/>
    </location>
</feature>
<evidence type="ECO:0000259" key="6">
    <source>
        <dbReference type="PROSITE" id="PS51935"/>
    </source>
</evidence>
<sequence length="329" mass="34172">MTALLMLIVLVSSSDEANAAPGMPGVVCAPPGGKPGDPVAGFAGPQLANAAAIVTVGVKMGVPQRGQVIAVATAIQESKLLMYANSTVPASLSLPHDRVGSDHDSVGLFQQRTSWGPLAVRMDARKSAQLFYARLLAVPGWQSMSLSQAAQAVQVSAFPDAYARWEEPASALVGSVAGIVCTSPGTSLATNPKAQLVIDRALSQQGVPYVWAGGDANGPTKGGFDCSGLMVYAFAGIGVTVPHQTQSIWATFQPAITDRAQLQPGDMLLFSSNGTAGGIHHVGLYLGDGKMVHAPETGDVVKTVEKIWNSPYWTREFIGAVRAGVPTPR</sequence>
<dbReference type="Gene3D" id="3.90.1720.10">
    <property type="entry name" value="endopeptidase domain like (from Nostoc punctiforme)"/>
    <property type="match status" value="1"/>
</dbReference>
<feature type="domain" description="NlpC/P60" evidence="6">
    <location>
        <begin position="191"/>
        <end position="324"/>
    </location>
</feature>
<name>F2L749_PSEUX</name>
<dbReference type="SUPFAM" id="SSF54001">
    <property type="entry name" value="Cysteine proteinases"/>
    <property type="match status" value="1"/>
</dbReference>